<organism evidence="1">
    <name type="scientific">Amphimedon queenslandica</name>
    <name type="common">Sponge</name>
    <dbReference type="NCBI Taxonomy" id="400682"/>
    <lineage>
        <taxon>Eukaryota</taxon>
        <taxon>Metazoa</taxon>
        <taxon>Porifera</taxon>
        <taxon>Demospongiae</taxon>
        <taxon>Heteroscleromorpha</taxon>
        <taxon>Haplosclerida</taxon>
        <taxon>Niphatidae</taxon>
        <taxon>Amphimedon</taxon>
    </lineage>
</organism>
<proteinExistence type="predicted"/>
<name>A0A1X7SVS2_AMPQE</name>
<reference evidence="1" key="1">
    <citation type="submission" date="2017-05" db="UniProtKB">
        <authorList>
            <consortium name="EnsemblMetazoa"/>
        </authorList>
    </citation>
    <scope>IDENTIFICATION</scope>
</reference>
<evidence type="ECO:0000313" key="1">
    <source>
        <dbReference type="EnsemblMetazoa" id="Aqu2.1.06246_001"/>
    </source>
</evidence>
<dbReference type="EnsemblMetazoa" id="Aqu2.1.06246_001">
    <property type="protein sequence ID" value="Aqu2.1.06246_001"/>
    <property type="gene ID" value="Aqu2.1.06246"/>
</dbReference>
<accession>A0A1X7SVS2</accession>
<dbReference type="AlphaFoldDB" id="A0A1X7SVS2"/>
<dbReference type="InParanoid" id="A0A1X7SVS2"/>
<protein>
    <submittedName>
        <fullName evidence="1">Uncharacterized protein</fullName>
    </submittedName>
</protein>
<sequence length="62" mass="7201">ASILQCTSILHWTKVLLMSSHNESCIIQDKGVKTAVRLKTYLLNYFVFYNYCLNEIFGNVQQ</sequence>